<dbReference type="RefSeq" id="WP_149069963.1">
    <property type="nucleotide sequence ID" value="NZ_VTHL01000003.1"/>
</dbReference>
<reference evidence="2 3" key="1">
    <citation type="submission" date="2019-08" db="EMBL/GenBank/DDBJ databases">
        <authorList>
            <person name="Seo M.-J."/>
        </authorList>
    </citation>
    <scope>NUCLEOTIDE SEQUENCE [LARGE SCALE GENOMIC DNA]</scope>
    <source>
        <strain evidence="2 3">KIGAM108</strain>
    </source>
</reference>
<protein>
    <recommendedName>
        <fullName evidence="4">DUF4468 domain-containing protein</fullName>
    </recommendedName>
</protein>
<evidence type="ECO:0000313" key="2">
    <source>
        <dbReference type="EMBL" id="TYZ12728.1"/>
    </source>
</evidence>
<evidence type="ECO:0008006" key="4">
    <source>
        <dbReference type="Google" id="ProtNLM"/>
    </source>
</evidence>
<evidence type="ECO:0000256" key="1">
    <source>
        <dbReference type="SAM" id="SignalP"/>
    </source>
</evidence>
<feature type="chain" id="PRO_5023100751" description="DUF4468 domain-containing protein" evidence="1">
    <location>
        <begin position="19"/>
        <end position="178"/>
    </location>
</feature>
<proteinExistence type="predicted"/>
<gene>
    <name evidence="2" type="ORF">FY528_05415</name>
</gene>
<dbReference type="Proteomes" id="UP000322791">
    <property type="component" value="Unassembled WGS sequence"/>
</dbReference>
<evidence type="ECO:0000313" key="3">
    <source>
        <dbReference type="Proteomes" id="UP000322791"/>
    </source>
</evidence>
<accession>A0A5D6VDC2</accession>
<keyword evidence="3" id="KW-1185">Reference proteome</keyword>
<dbReference type="AlphaFoldDB" id="A0A5D6VDC2"/>
<organism evidence="2 3">
    <name type="scientific">Hymenobacter lutimineralis</name>
    <dbReference type="NCBI Taxonomy" id="2606448"/>
    <lineage>
        <taxon>Bacteria</taxon>
        <taxon>Pseudomonadati</taxon>
        <taxon>Bacteroidota</taxon>
        <taxon>Cytophagia</taxon>
        <taxon>Cytophagales</taxon>
        <taxon>Hymenobacteraceae</taxon>
        <taxon>Hymenobacter</taxon>
    </lineage>
</organism>
<dbReference type="EMBL" id="VTHL01000003">
    <property type="protein sequence ID" value="TYZ12728.1"/>
    <property type="molecule type" value="Genomic_DNA"/>
</dbReference>
<comment type="caution">
    <text evidence="2">The sequence shown here is derived from an EMBL/GenBank/DDBJ whole genome shotgun (WGS) entry which is preliminary data.</text>
</comment>
<name>A0A5D6VDC2_9BACT</name>
<feature type="signal peptide" evidence="1">
    <location>
        <begin position="1"/>
        <end position="18"/>
    </location>
</feature>
<sequence length="178" mass="20059">MKYLVLVLGLLASPRAMAQEKPFQFSPLPLDTRTYQVLYSGTVPVAANAPELLARAQSWPDGTPYQATLRRCNPETGTLKMRVDSRHGFENYTGHLTIRVENGAYTYQLTDLAYTQPDYARAGKYSAGAVTQRLEALVYARPSKYRTRKLAEVHSRLQRLLESLRQAMHTEGPDLVAR</sequence>
<keyword evidence="1" id="KW-0732">Signal</keyword>